<gene>
    <name evidence="17" type="primary">cobU</name>
    <name evidence="17" type="ORF">FLP30_06830</name>
</gene>
<dbReference type="UniPathway" id="UPA00148">
    <property type="reaction ID" value="UER00236"/>
</dbReference>
<dbReference type="EMBL" id="CP043506">
    <property type="protein sequence ID" value="QEO17467.1"/>
    <property type="molecule type" value="Genomic_DNA"/>
</dbReference>
<comment type="similarity">
    <text evidence="7 14">Belongs to the CobU/CobP family.</text>
</comment>
<proteinExistence type="inferred from homology"/>
<dbReference type="GO" id="GO:0043752">
    <property type="term" value="F:adenosylcobinamide kinase activity"/>
    <property type="evidence" value="ECO:0007669"/>
    <property type="project" value="UniProtKB-EC"/>
</dbReference>
<accession>A0A5C1YRC4</accession>
<evidence type="ECO:0000256" key="7">
    <source>
        <dbReference type="ARBA" id="ARBA00007490"/>
    </source>
</evidence>
<evidence type="ECO:0000256" key="5">
    <source>
        <dbReference type="ARBA" id="ARBA00004692"/>
    </source>
</evidence>
<evidence type="ECO:0000256" key="6">
    <source>
        <dbReference type="ARBA" id="ARBA00005159"/>
    </source>
</evidence>
<feature type="binding site" evidence="16">
    <location>
        <position position="75"/>
    </location>
    <ligand>
        <name>GTP</name>
        <dbReference type="ChEBI" id="CHEBI:37565"/>
    </ligand>
</feature>
<keyword evidence="18" id="KW-1185">Reference proteome</keyword>
<name>A0A5C1YRC4_9PROT</name>
<keyword evidence="13 14" id="KW-0342">GTP-binding</keyword>
<evidence type="ECO:0000256" key="13">
    <source>
        <dbReference type="ARBA" id="ARBA00023134"/>
    </source>
</evidence>
<keyword evidence="17" id="KW-0548">Nucleotidyltransferase</keyword>
<evidence type="ECO:0000256" key="2">
    <source>
        <dbReference type="ARBA" id="ARBA00000711"/>
    </source>
</evidence>
<sequence length="189" mass="20390">MNGPVLNNCGTGLAGTMLVLGGARSGKSSFAESRVRTLPAPWVYLATGRAWDDEMRARITQHQADRGQAGWLTVEEPVEVARVLRQHAHTPVLLDCLTLWLTNLLLDEQDSAAATQGLLDSLPARQAPTVLVGNEVGLGIVPENALARRFRDEAGRLHQRLAQKVGQVVFIAAGLPLVLKDEGQPHPQS</sequence>
<dbReference type="GO" id="GO:0009236">
    <property type="term" value="P:cobalamin biosynthetic process"/>
    <property type="evidence" value="ECO:0007669"/>
    <property type="project" value="UniProtKB-UniRule"/>
</dbReference>
<dbReference type="OrthoDB" id="9788370at2"/>
<comment type="pathway">
    <text evidence="5 14">Cofactor biosynthesis; adenosylcobalamin biosynthesis; adenosylcobalamin from cob(II)yrinate a,c-diamide: step 6/7.</text>
</comment>
<feature type="binding site" evidence="16">
    <location>
        <position position="95"/>
    </location>
    <ligand>
        <name>GTP</name>
        <dbReference type="ChEBI" id="CHEBI:37565"/>
    </ligand>
</feature>
<dbReference type="PIRSF" id="PIRSF006135">
    <property type="entry name" value="CobU"/>
    <property type="match status" value="1"/>
</dbReference>
<dbReference type="GO" id="GO:0008820">
    <property type="term" value="F:cobinamide phosphate guanylyltransferase activity"/>
    <property type="evidence" value="ECO:0007669"/>
    <property type="project" value="UniProtKB-UniRule"/>
</dbReference>
<evidence type="ECO:0000313" key="18">
    <source>
        <dbReference type="Proteomes" id="UP000324536"/>
    </source>
</evidence>
<comment type="pathway">
    <text evidence="6 14">Cofactor biosynthesis; adenosylcobalamin biosynthesis; adenosylcobalamin from cob(II)yrinate a,c-diamide: step 5/7.</text>
</comment>
<dbReference type="Gene3D" id="3.40.50.300">
    <property type="entry name" value="P-loop containing nucleotide triphosphate hydrolases"/>
    <property type="match status" value="1"/>
</dbReference>
<evidence type="ECO:0000256" key="16">
    <source>
        <dbReference type="PIRSR" id="PIRSR006135-2"/>
    </source>
</evidence>
<dbReference type="Pfam" id="PF02283">
    <property type="entry name" value="CobU"/>
    <property type="match status" value="1"/>
</dbReference>
<dbReference type="NCBIfam" id="NF004469">
    <property type="entry name" value="PRK05800.1"/>
    <property type="match status" value="1"/>
</dbReference>
<evidence type="ECO:0000256" key="12">
    <source>
        <dbReference type="ARBA" id="ARBA00022840"/>
    </source>
</evidence>
<evidence type="ECO:0000256" key="8">
    <source>
        <dbReference type="ARBA" id="ARBA00022573"/>
    </source>
</evidence>
<comment type="catalytic activity">
    <reaction evidence="3">
        <text>adenosylcob(III)inamide + GTP = adenosylcob(III)inamide phosphate + GDP + H(+)</text>
        <dbReference type="Rhea" id="RHEA:15765"/>
        <dbReference type="ChEBI" id="CHEBI:2480"/>
        <dbReference type="ChEBI" id="CHEBI:15378"/>
        <dbReference type="ChEBI" id="CHEBI:37565"/>
        <dbReference type="ChEBI" id="CHEBI:58189"/>
        <dbReference type="ChEBI" id="CHEBI:58502"/>
        <dbReference type="EC" id="2.7.1.156"/>
    </reaction>
</comment>
<feature type="binding site" evidence="16">
    <location>
        <begin position="21"/>
        <end position="28"/>
    </location>
    <ligand>
        <name>GTP</name>
        <dbReference type="ChEBI" id="CHEBI:37565"/>
    </ligand>
</feature>
<evidence type="ECO:0000256" key="3">
    <source>
        <dbReference type="ARBA" id="ARBA00001522"/>
    </source>
</evidence>
<evidence type="ECO:0000256" key="11">
    <source>
        <dbReference type="ARBA" id="ARBA00022777"/>
    </source>
</evidence>
<reference evidence="17 18" key="1">
    <citation type="submission" date="2019-09" db="EMBL/GenBank/DDBJ databases">
        <title>Genome sequencing of strain KACC 21233.</title>
        <authorList>
            <person name="Heo J."/>
            <person name="Kim S.-J."/>
            <person name="Kim J.-S."/>
            <person name="Hong S.-B."/>
            <person name="Kwon S.-W."/>
        </authorList>
    </citation>
    <scope>NUCLEOTIDE SEQUENCE [LARGE SCALE GENOMIC DNA]</scope>
    <source>
        <strain evidence="17 18">KACC 21233</strain>
    </source>
</reference>
<dbReference type="PANTHER" id="PTHR34848:SF1">
    <property type="entry name" value="BIFUNCTIONAL ADENOSYLCOBALAMIN BIOSYNTHESIS PROTEIN COBU"/>
    <property type="match status" value="1"/>
</dbReference>
<comment type="catalytic activity">
    <reaction evidence="2 14">
        <text>adenosylcob(III)inamide phosphate + GTP + H(+) = adenosylcob(III)inamide-GDP + diphosphate</text>
        <dbReference type="Rhea" id="RHEA:22712"/>
        <dbReference type="ChEBI" id="CHEBI:15378"/>
        <dbReference type="ChEBI" id="CHEBI:33019"/>
        <dbReference type="ChEBI" id="CHEBI:37565"/>
        <dbReference type="ChEBI" id="CHEBI:58502"/>
        <dbReference type="ChEBI" id="CHEBI:60487"/>
        <dbReference type="EC" id="2.7.7.62"/>
    </reaction>
</comment>
<comment type="catalytic activity">
    <reaction evidence="1 14">
        <text>adenosylcob(III)inamide + ATP = adenosylcob(III)inamide phosphate + ADP + H(+)</text>
        <dbReference type="Rhea" id="RHEA:15769"/>
        <dbReference type="ChEBI" id="CHEBI:2480"/>
        <dbReference type="ChEBI" id="CHEBI:15378"/>
        <dbReference type="ChEBI" id="CHEBI:30616"/>
        <dbReference type="ChEBI" id="CHEBI:58502"/>
        <dbReference type="ChEBI" id="CHEBI:456216"/>
        <dbReference type="EC" id="2.7.1.156"/>
    </reaction>
</comment>
<dbReference type="EC" id="2.7.1.156" evidence="14"/>
<keyword evidence="9 14" id="KW-0808">Transferase</keyword>
<dbReference type="RefSeq" id="WP_149279145.1">
    <property type="nucleotide sequence ID" value="NZ_CP043506.1"/>
</dbReference>
<dbReference type="SUPFAM" id="SSF52540">
    <property type="entry name" value="P-loop containing nucleoside triphosphate hydrolases"/>
    <property type="match status" value="1"/>
</dbReference>
<feature type="active site" description="GMP-histidine intermediate" evidence="15">
    <location>
        <position position="62"/>
    </location>
</feature>
<dbReference type="InterPro" id="IPR003203">
    <property type="entry name" value="CobU/CobP"/>
</dbReference>
<dbReference type="KEGG" id="acek:FLP30_06830"/>
<dbReference type="PANTHER" id="PTHR34848">
    <property type="match status" value="1"/>
</dbReference>
<comment type="function">
    <text evidence="4 14">Catalyzes ATP-dependent phosphorylation of adenosylcobinamide and addition of GMP to adenosylcobinamide phosphate.</text>
</comment>
<dbReference type="CDD" id="cd00544">
    <property type="entry name" value="CobU"/>
    <property type="match status" value="1"/>
</dbReference>
<dbReference type="Proteomes" id="UP000324536">
    <property type="component" value="Chromosome"/>
</dbReference>
<keyword evidence="10 14" id="KW-0547">Nucleotide-binding</keyword>
<dbReference type="AlphaFoldDB" id="A0A5C1YRC4"/>
<protein>
    <recommendedName>
        <fullName evidence="14">Bifunctional adenosylcobalamin biosynthesis protein</fullName>
        <ecNumber evidence="14">2.7.1.156</ecNumber>
        <ecNumber evidence="14">2.7.7.62</ecNumber>
    </recommendedName>
</protein>
<keyword evidence="12 14" id="KW-0067">ATP-binding</keyword>
<evidence type="ECO:0000256" key="10">
    <source>
        <dbReference type="ARBA" id="ARBA00022741"/>
    </source>
</evidence>
<dbReference type="GO" id="GO:0005524">
    <property type="term" value="F:ATP binding"/>
    <property type="evidence" value="ECO:0007669"/>
    <property type="project" value="UniProtKB-UniRule"/>
</dbReference>
<evidence type="ECO:0000256" key="15">
    <source>
        <dbReference type="PIRSR" id="PIRSR006135-1"/>
    </source>
</evidence>
<dbReference type="GO" id="GO:0005525">
    <property type="term" value="F:GTP binding"/>
    <property type="evidence" value="ECO:0007669"/>
    <property type="project" value="UniProtKB-UniRule"/>
</dbReference>
<dbReference type="InterPro" id="IPR027417">
    <property type="entry name" value="P-loop_NTPase"/>
</dbReference>
<evidence type="ECO:0000256" key="14">
    <source>
        <dbReference type="PIRNR" id="PIRNR006135"/>
    </source>
</evidence>
<evidence type="ECO:0000256" key="4">
    <source>
        <dbReference type="ARBA" id="ARBA00003889"/>
    </source>
</evidence>
<evidence type="ECO:0000313" key="17">
    <source>
        <dbReference type="EMBL" id="QEO17467.1"/>
    </source>
</evidence>
<keyword evidence="8 14" id="KW-0169">Cobalamin biosynthesis</keyword>
<evidence type="ECO:0000256" key="9">
    <source>
        <dbReference type="ARBA" id="ARBA00022679"/>
    </source>
</evidence>
<organism evidence="17 18">
    <name type="scientific">Acetobacter vaccinii</name>
    <dbReference type="NCBI Taxonomy" id="2592655"/>
    <lineage>
        <taxon>Bacteria</taxon>
        <taxon>Pseudomonadati</taxon>
        <taxon>Pseudomonadota</taxon>
        <taxon>Alphaproteobacteria</taxon>
        <taxon>Acetobacterales</taxon>
        <taxon>Acetobacteraceae</taxon>
        <taxon>Acetobacter</taxon>
    </lineage>
</organism>
<dbReference type="EC" id="2.7.7.62" evidence="14"/>
<feature type="binding site" evidence="16">
    <location>
        <begin position="46"/>
        <end position="48"/>
    </location>
    <ligand>
        <name>GTP</name>
        <dbReference type="ChEBI" id="CHEBI:37565"/>
    </ligand>
</feature>
<evidence type="ECO:0000256" key="1">
    <source>
        <dbReference type="ARBA" id="ARBA00000312"/>
    </source>
</evidence>
<keyword evidence="11 14" id="KW-0418">Kinase</keyword>